<dbReference type="EMBL" id="SETE01000001">
    <property type="protein sequence ID" value="RYM35681.1"/>
    <property type="molecule type" value="Genomic_DNA"/>
</dbReference>
<dbReference type="InterPro" id="IPR014914">
    <property type="entry name" value="RES_dom"/>
</dbReference>
<evidence type="ECO:0000313" key="3">
    <source>
        <dbReference type="Proteomes" id="UP000293952"/>
    </source>
</evidence>
<sequence>MKVYRIGKIEYAKDLAGTGAKLYGGRWNHVNTPCIYTSESRALAILEYSVNINIDFIPNSLSVCTFEIDEEQIQEIKSNKLPNDWQEIPAPHSTKTIGTDFLHSNIPLIKIPSIIIPDEYNYILNPSLLGKAFELVEIKRIIYDLRIKKA</sequence>
<gene>
    <name evidence="2" type="ORF">ERX46_01430</name>
</gene>
<keyword evidence="3" id="KW-1185">Reference proteome</keyword>
<reference evidence="2 3" key="1">
    <citation type="submission" date="2019-02" db="EMBL/GenBank/DDBJ databases">
        <title>Genome sequence of the sea-ice species Brumimicrobium glaciale.</title>
        <authorList>
            <person name="Bowman J.P."/>
        </authorList>
    </citation>
    <scope>NUCLEOTIDE SEQUENCE [LARGE SCALE GENOMIC DNA]</scope>
    <source>
        <strain evidence="2 3">IC156</strain>
    </source>
</reference>
<dbReference type="Proteomes" id="UP000293952">
    <property type="component" value="Unassembled WGS sequence"/>
</dbReference>
<proteinExistence type="predicted"/>
<accession>A0A4V1WG71</accession>
<comment type="caution">
    <text evidence="2">The sequence shown here is derived from an EMBL/GenBank/DDBJ whole genome shotgun (WGS) entry which is preliminary data.</text>
</comment>
<dbReference type="OrthoDB" id="9789501at2"/>
<dbReference type="RefSeq" id="WP_130092048.1">
    <property type="nucleotide sequence ID" value="NZ_SETE01000001.1"/>
</dbReference>
<evidence type="ECO:0000313" key="2">
    <source>
        <dbReference type="EMBL" id="RYM35681.1"/>
    </source>
</evidence>
<evidence type="ECO:0000259" key="1">
    <source>
        <dbReference type="SMART" id="SM00953"/>
    </source>
</evidence>
<dbReference type="Pfam" id="PF08808">
    <property type="entry name" value="RES"/>
    <property type="match status" value="1"/>
</dbReference>
<name>A0A4V1WG71_9FLAO</name>
<dbReference type="AlphaFoldDB" id="A0A4V1WG71"/>
<dbReference type="SMART" id="SM00953">
    <property type="entry name" value="RES"/>
    <property type="match status" value="1"/>
</dbReference>
<protein>
    <submittedName>
        <fullName evidence="2">RES domain-containing protein</fullName>
    </submittedName>
</protein>
<organism evidence="2 3">
    <name type="scientific">Brumimicrobium glaciale</name>
    <dbReference type="NCBI Taxonomy" id="200475"/>
    <lineage>
        <taxon>Bacteria</taxon>
        <taxon>Pseudomonadati</taxon>
        <taxon>Bacteroidota</taxon>
        <taxon>Flavobacteriia</taxon>
        <taxon>Flavobacteriales</taxon>
        <taxon>Crocinitomicaceae</taxon>
        <taxon>Brumimicrobium</taxon>
    </lineage>
</organism>
<feature type="domain" description="RES" evidence="1">
    <location>
        <begin position="14"/>
        <end position="136"/>
    </location>
</feature>